<gene>
    <name evidence="2" type="ORF">R1sor_011224</name>
</gene>
<dbReference type="AlphaFoldDB" id="A0ABD3I0M5"/>
<proteinExistence type="predicted"/>
<evidence type="ECO:0000313" key="3">
    <source>
        <dbReference type="Proteomes" id="UP001633002"/>
    </source>
</evidence>
<keyword evidence="1" id="KW-1133">Transmembrane helix</keyword>
<organism evidence="2 3">
    <name type="scientific">Riccia sorocarpa</name>
    <dbReference type="NCBI Taxonomy" id="122646"/>
    <lineage>
        <taxon>Eukaryota</taxon>
        <taxon>Viridiplantae</taxon>
        <taxon>Streptophyta</taxon>
        <taxon>Embryophyta</taxon>
        <taxon>Marchantiophyta</taxon>
        <taxon>Marchantiopsida</taxon>
        <taxon>Marchantiidae</taxon>
        <taxon>Marchantiales</taxon>
        <taxon>Ricciaceae</taxon>
        <taxon>Riccia</taxon>
    </lineage>
</organism>
<name>A0ABD3I0M5_9MARC</name>
<feature type="transmembrane region" description="Helical" evidence="1">
    <location>
        <begin position="116"/>
        <end position="134"/>
    </location>
</feature>
<evidence type="ECO:0000256" key="1">
    <source>
        <dbReference type="SAM" id="Phobius"/>
    </source>
</evidence>
<comment type="caution">
    <text evidence="2">The sequence shown here is derived from an EMBL/GenBank/DDBJ whole genome shotgun (WGS) entry which is preliminary data.</text>
</comment>
<dbReference type="Proteomes" id="UP001633002">
    <property type="component" value="Unassembled WGS sequence"/>
</dbReference>
<dbReference type="EMBL" id="JBJQOH010000002">
    <property type="protein sequence ID" value="KAL3697148.1"/>
    <property type="molecule type" value="Genomic_DNA"/>
</dbReference>
<dbReference type="PANTHER" id="PTHR36755:SF1">
    <property type="entry name" value="OS06G0149300 PROTEIN"/>
    <property type="match status" value="1"/>
</dbReference>
<dbReference type="PANTHER" id="PTHR36755">
    <property type="entry name" value="PROTEIN, PUTATIVE-RELATED"/>
    <property type="match status" value="1"/>
</dbReference>
<reference evidence="2 3" key="1">
    <citation type="submission" date="2024-09" db="EMBL/GenBank/DDBJ databases">
        <title>Chromosome-scale assembly of Riccia sorocarpa.</title>
        <authorList>
            <person name="Paukszto L."/>
        </authorList>
    </citation>
    <scope>NUCLEOTIDE SEQUENCE [LARGE SCALE GENOMIC DNA]</scope>
    <source>
        <strain evidence="2">LP-2024</strain>
        <tissue evidence="2">Aerial parts of the thallus</tissue>
    </source>
</reference>
<evidence type="ECO:0000313" key="2">
    <source>
        <dbReference type="EMBL" id="KAL3697148.1"/>
    </source>
</evidence>
<keyword evidence="3" id="KW-1185">Reference proteome</keyword>
<sequence length="142" mass="14365">MVATSEKNNAGKGSSQASRPFLLCTSGPVLSGIIAVHLQFTGFRLNLRVSLGAPADEKAEKSKSIVLFLVLPHHSPLREVTAAMAYKPTVVMRAAAAAALAGIAKAATMFKAAGGLKVGAAAAAVAAAASAAVGQPRKEQSR</sequence>
<feature type="transmembrane region" description="Helical" evidence="1">
    <location>
        <begin position="20"/>
        <end position="38"/>
    </location>
</feature>
<accession>A0ABD3I0M5</accession>
<keyword evidence="1" id="KW-0812">Transmembrane</keyword>
<keyword evidence="1" id="KW-0472">Membrane</keyword>
<protein>
    <submittedName>
        <fullName evidence="2">Uncharacterized protein</fullName>
    </submittedName>
</protein>